<comment type="subcellular location">
    <subcellularLocation>
        <location evidence="1">Secreted</location>
    </subcellularLocation>
</comment>
<dbReference type="RefSeq" id="WP_138230887.1">
    <property type="nucleotide sequence ID" value="NZ_AP022577.1"/>
</dbReference>
<feature type="transmembrane region" description="Helical" evidence="3">
    <location>
        <begin position="68"/>
        <end position="88"/>
    </location>
</feature>
<feature type="transmembrane region" description="Helical" evidence="3">
    <location>
        <begin position="37"/>
        <end position="56"/>
    </location>
</feature>
<name>A0ABM7I8D2_9MYCO</name>
<dbReference type="Pfam" id="PF00756">
    <property type="entry name" value="Esterase"/>
    <property type="match status" value="1"/>
</dbReference>
<evidence type="ECO:0000313" key="5">
    <source>
        <dbReference type="Proteomes" id="UP000465609"/>
    </source>
</evidence>
<dbReference type="EMBL" id="AP022577">
    <property type="protein sequence ID" value="BBX82855.1"/>
    <property type="molecule type" value="Genomic_DNA"/>
</dbReference>
<feature type="transmembrane region" description="Helical" evidence="3">
    <location>
        <begin position="100"/>
        <end position="120"/>
    </location>
</feature>
<feature type="transmembrane region" description="Helical" evidence="3">
    <location>
        <begin position="6"/>
        <end position="25"/>
    </location>
</feature>
<dbReference type="SUPFAM" id="SSF53474">
    <property type="entry name" value="alpha/beta-Hydrolases"/>
    <property type="match status" value="1"/>
</dbReference>
<evidence type="ECO:0000256" key="3">
    <source>
        <dbReference type="SAM" id="Phobius"/>
    </source>
</evidence>
<keyword evidence="5" id="KW-1185">Reference proteome</keyword>
<gene>
    <name evidence="4" type="ORF">MAUB_07280</name>
</gene>
<organism evidence="4 5">
    <name type="scientific">Mycolicibacterium aubagnense</name>
    <dbReference type="NCBI Taxonomy" id="319707"/>
    <lineage>
        <taxon>Bacteria</taxon>
        <taxon>Bacillati</taxon>
        <taxon>Actinomycetota</taxon>
        <taxon>Actinomycetes</taxon>
        <taxon>Mycobacteriales</taxon>
        <taxon>Mycobacteriaceae</taxon>
        <taxon>Mycolicibacterium</taxon>
    </lineage>
</organism>
<proteinExistence type="predicted"/>
<evidence type="ECO:0008006" key="6">
    <source>
        <dbReference type="Google" id="ProtNLM"/>
    </source>
</evidence>
<keyword evidence="3" id="KW-0472">Membrane</keyword>
<dbReference type="InterPro" id="IPR050583">
    <property type="entry name" value="Mycobacterial_A85_antigen"/>
</dbReference>
<evidence type="ECO:0000256" key="2">
    <source>
        <dbReference type="ARBA" id="ARBA00022525"/>
    </source>
</evidence>
<evidence type="ECO:0000313" key="4">
    <source>
        <dbReference type="EMBL" id="BBX82855.1"/>
    </source>
</evidence>
<sequence>MNIGLLDGWLPMLIQAVTAVALVLAVGRRSPGWFRRWLPVAVGTGVVLALACGWFISDQGLAGGPAPVSLWVWIALTGVALVVAIAGWPGLHWWRRALSVAVVPLCVVCAGLAVNTWTGYLPTVEALWQRATGAELRGQVDLDTALTMRRGGERPPHGLLVPVQIPTDASGFRARPELVYLPPAWFAPDAPPFPVVVMVGGEFGWPADWPTAGGAKRTADDFAAAHGGNAPILVFVDTSGQFSNDTECVNGPRGMAADHLTKDVVPYVTSTFSANPDPSRWGIVGWSAGGTCAVMTTVMHPELFQTFVDMDGQLGPNAGSQPQTIARLFGGDAAAFAQFDPTTVVRKHGPYSGVAGWFAVSESGPVVHQPGQAGPAPDLDPPANPESHTAVANYLCATVSAAGIECSVVPHGGDHTFPSAADVFAQALPWLAGRLFTPGVPAIGLPGATPH</sequence>
<accession>A0ABM7I8D2</accession>
<dbReference type="Proteomes" id="UP000465609">
    <property type="component" value="Chromosome"/>
</dbReference>
<evidence type="ECO:0000256" key="1">
    <source>
        <dbReference type="ARBA" id="ARBA00004613"/>
    </source>
</evidence>
<dbReference type="Gene3D" id="3.40.50.1820">
    <property type="entry name" value="alpha/beta hydrolase"/>
    <property type="match status" value="1"/>
</dbReference>
<protein>
    <recommendedName>
        <fullName evidence="6">Esterase</fullName>
    </recommendedName>
</protein>
<reference evidence="4 5" key="1">
    <citation type="journal article" date="2019" name="Emerg. Microbes Infect.">
        <title>Comprehensive subspecies identification of 175 nontuberculous mycobacteria species based on 7547 genomic profiles.</title>
        <authorList>
            <person name="Matsumoto Y."/>
            <person name="Kinjo T."/>
            <person name="Motooka D."/>
            <person name="Nabeya D."/>
            <person name="Jung N."/>
            <person name="Uechi K."/>
            <person name="Horii T."/>
            <person name="Iida T."/>
            <person name="Fujita J."/>
            <person name="Nakamura S."/>
        </authorList>
    </citation>
    <scope>NUCLEOTIDE SEQUENCE [LARGE SCALE GENOMIC DNA]</scope>
    <source>
        <strain evidence="4 5">JCM 15296</strain>
    </source>
</reference>
<keyword evidence="3" id="KW-1133">Transmembrane helix</keyword>
<dbReference type="InterPro" id="IPR029058">
    <property type="entry name" value="AB_hydrolase_fold"/>
</dbReference>
<dbReference type="PANTHER" id="PTHR48098:SF1">
    <property type="entry name" value="DIACYLGLYCEROL ACYLTRANSFERASE_MYCOLYLTRANSFERASE AG85A"/>
    <property type="match status" value="1"/>
</dbReference>
<dbReference type="InterPro" id="IPR000801">
    <property type="entry name" value="Esterase-like"/>
</dbReference>
<keyword evidence="2" id="KW-0964">Secreted</keyword>
<keyword evidence="3" id="KW-0812">Transmembrane</keyword>
<dbReference type="PANTHER" id="PTHR48098">
    <property type="entry name" value="ENTEROCHELIN ESTERASE-RELATED"/>
    <property type="match status" value="1"/>
</dbReference>